<dbReference type="PANTHER" id="PTHR34039:SF1">
    <property type="entry name" value="UPF0102 PROTEIN YRAN"/>
    <property type="match status" value="1"/>
</dbReference>
<dbReference type="SUPFAM" id="SSF52980">
    <property type="entry name" value="Restriction endonuclease-like"/>
    <property type="match status" value="1"/>
</dbReference>
<name>A0A7H1NSH9_9PROT</name>
<gene>
    <name evidence="3" type="ORF">JGUZn3_15160</name>
</gene>
<dbReference type="InterPro" id="IPR011335">
    <property type="entry name" value="Restrct_endonuc-II-like"/>
</dbReference>
<dbReference type="InterPro" id="IPR003509">
    <property type="entry name" value="UPF0102_YraN-like"/>
</dbReference>
<dbReference type="AlphaFoldDB" id="A0A7H1NSH9"/>
<keyword evidence="4" id="KW-1185">Reference proteome</keyword>
<comment type="similarity">
    <text evidence="1 2">Belongs to the UPF0102 family.</text>
</comment>
<sequence>MKLQTVTFRSYSTYQTLRLPSSFFRFTMNKIRRPQKGALHFAIGYNVELAALRYLTTSGWQILSHRYKTAYGEIDIIAQHNEILVFFEVKHRKTLQDAAYSLSRRQQVRILNAASYILAEHTHWHYKEVRIDALLHNSQNQWEHLTNIVSIE</sequence>
<evidence type="ECO:0000256" key="1">
    <source>
        <dbReference type="ARBA" id="ARBA00006738"/>
    </source>
</evidence>
<dbReference type="EMBL" id="CP060244">
    <property type="protein sequence ID" value="QNT78739.1"/>
    <property type="molecule type" value="Genomic_DNA"/>
</dbReference>
<accession>A0A7H1NSH9</accession>
<dbReference type="Gene3D" id="3.40.1350.10">
    <property type="match status" value="1"/>
</dbReference>
<dbReference type="InterPro" id="IPR011856">
    <property type="entry name" value="tRNA_endonuc-like_dom_sf"/>
</dbReference>
<protein>
    <recommendedName>
        <fullName evidence="2">UPF0102 protein JGUZn3_15160</fullName>
    </recommendedName>
</protein>
<reference evidence="3 4" key="1">
    <citation type="submission" date="2020-08" db="EMBL/GenBank/DDBJ databases">
        <title>Complete genome sequence of Entomobacter blattae G55GP.</title>
        <authorList>
            <person name="Poehlein A."/>
            <person name="Guzman J."/>
            <person name="Daniel R."/>
            <person name="Vilcinskas A."/>
        </authorList>
    </citation>
    <scope>NUCLEOTIDE SEQUENCE [LARGE SCALE GENOMIC DNA]</scope>
    <source>
        <strain evidence="3 4">G55GP</strain>
    </source>
</reference>
<dbReference type="PANTHER" id="PTHR34039">
    <property type="entry name" value="UPF0102 PROTEIN YRAN"/>
    <property type="match status" value="1"/>
</dbReference>
<dbReference type="KEGG" id="ebla:JGUZn3_15160"/>
<evidence type="ECO:0000256" key="2">
    <source>
        <dbReference type="HAMAP-Rule" id="MF_00048"/>
    </source>
</evidence>
<evidence type="ECO:0000313" key="4">
    <source>
        <dbReference type="Proteomes" id="UP000516349"/>
    </source>
</evidence>
<dbReference type="RefSeq" id="WP_203412977.1">
    <property type="nucleotide sequence ID" value="NZ_CP060244.1"/>
</dbReference>
<dbReference type="Pfam" id="PF02021">
    <property type="entry name" value="UPF0102"/>
    <property type="match status" value="1"/>
</dbReference>
<dbReference type="GO" id="GO:0003676">
    <property type="term" value="F:nucleic acid binding"/>
    <property type="evidence" value="ECO:0007669"/>
    <property type="project" value="InterPro"/>
</dbReference>
<proteinExistence type="inferred from homology"/>
<dbReference type="HAMAP" id="MF_00048">
    <property type="entry name" value="UPF0102"/>
    <property type="match status" value="1"/>
</dbReference>
<organism evidence="3 4">
    <name type="scientific">Entomobacter blattae</name>
    <dbReference type="NCBI Taxonomy" id="2762277"/>
    <lineage>
        <taxon>Bacteria</taxon>
        <taxon>Pseudomonadati</taxon>
        <taxon>Pseudomonadota</taxon>
        <taxon>Alphaproteobacteria</taxon>
        <taxon>Acetobacterales</taxon>
        <taxon>Acetobacteraceae</taxon>
        <taxon>Entomobacter</taxon>
    </lineage>
</organism>
<evidence type="ECO:0000313" key="3">
    <source>
        <dbReference type="EMBL" id="QNT78739.1"/>
    </source>
</evidence>
<dbReference type="Proteomes" id="UP000516349">
    <property type="component" value="Chromosome"/>
</dbReference>